<dbReference type="Gene3D" id="3.10.180.10">
    <property type="entry name" value="2,3-Dihydroxybiphenyl 1,2-Dioxygenase, domain 1"/>
    <property type="match status" value="1"/>
</dbReference>
<comment type="caution">
    <text evidence="2">The sequence shown here is derived from an EMBL/GenBank/DDBJ whole genome shotgun (WGS) entry which is preliminary data.</text>
</comment>
<dbReference type="EMBL" id="JAPTGB010000002">
    <property type="protein sequence ID" value="MCZ0859814.1"/>
    <property type="molecule type" value="Genomic_DNA"/>
</dbReference>
<protein>
    <submittedName>
        <fullName evidence="2">VOC family protein</fullName>
    </submittedName>
</protein>
<dbReference type="InterPro" id="IPR037523">
    <property type="entry name" value="VOC_core"/>
</dbReference>
<name>A0ABT4IDJ3_9EURY</name>
<dbReference type="RefSeq" id="WP_268924034.1">
    <property type="nucleotide sequence ID" value="NZ_JAPTGB010000002.1"/>
</dbReference>
<dbReference type="Proteomes" id="UP001141422">
    <property type="component" value="Unassembled WGS sequence"/>
</dbReference>
<accession>A0ABT4IDJ3</accession>
<dbReference type="InterPro" id="IPR004360">
    <property type="entry name" value="Glyas_Fos-R_dOase_dom"/>
</dbReference>
<evidence type="ECO:0000313" key="2">
    <source>
        <dbReference type="EMBL" id="MCZ0859814.1"/>
    </source>
</evidence>
<reference evidence="2" key="1">
    <citation type="submission" date="2022-12" db="EMBL/GenBank/DDBJ databases">
        <title>Isolation and characterisation of novel Methanocorpusculum spp. from native Australian herbivores indicates the genus is ancestrally host-associated.</title>
        <authorList>
            <person name="Volmer J.G."/>
            <person name="Soo R.M."/>
            <person name="Evans P.N."/>
            <person name="Hoedt E.C."/>
            <person name="Astorga Alsina A.L."/>
            <person name="Woodcroft B.J."/>
            <person name="Tyson G.W."/>
            <person name="Hugenholtz P."/>
            <person name="Morrison M."/>
        </authorList>
    </citation>
    <scope>NUCLEOTIDE SEQUENCE</scope>
    <source>
        <strain evidence="2">MG</strain>
    </source>
</reference>
<organism evidence="2 3">
    <name type="scientific">Methanocorpusculum petauri</name>
    <dbReference type="NCBI Taxonomy" id="3002863"/>
    <lineage>
        <taxon>Archaea</taxon>
        <taxon>Methanobacteriati</taxon>
        <taxon>Methanobacteriota</taxon>
        <taxon>Stenosarchaea group</taxon>
        <taxon>Methanomicrobia</taxon>
        <taxon>Methanomicrobiales</taxon>
        <taxon>Methanocorpusculaceae</taxon>
        <taxon>Methanocorpusculum</taxon>
    </lineage>
</organism>
<proteinExistence type="predicted"/>
<gene>
    <name evidence="2" type="ORF">O0S10_01065</name>
</gene>
<evidence type="ECO:0000313" key="3">
    <source>
        <dbReference type="Proteomes" id="UP001141422"/>
    </source>
</evidence>
<dbReference type="SUPFAM" id="SSF54593">
    <property type="entry name" value="Glyoxalase/Bleomycin resistance protein/Dihydroxybiphenyl dioxygenase"/>
    <property type="match status" value="1"/>
</dbReference>
<dbReference type="InterPro" id="IPR029068">
    <property type="entry name" value="Glyas_Bleomycin-R_OHBP_Dase"/>
</dbReference>
<dbReference type="Pfam" id="PF00903">
    <property type="entry name" value="Glyoxalase"/>
    <property type="match status" value="1"/>
</dbReference>
<evidence type="ECO:0000259" key="1">
    <source>
        <dbReference type="PROSITE" id="PS51819"/>
    </source>
</evidence>
<keyword evidence="3" id="KW-1185">Reference proteome</keyword>
<sequence>MKFSMLHNNINVFDLERSMKFYADALGLFEVGRIAPESGEFIIVYLGDGTSGHKLELTWLRDREQPYDLGDNEFHLAFGTDDYEGALAKHKAMGCVAFINEDMGIYFITDPDGYWLEVLPPGRG</sequence>
<dbReference type="PROSITE" id="PS51819">
    <property type="entry name" value="VOC"/>
    <property type="match status" value="1"/>
</dbReference>
<feature type="domain" description="VOC" evidence="1">
    <location>
        <begin position="4"/>
        <end position="121"/>
    </location>
</feature>